<dbReference type="GO" id="GO:0005763">
    <property type="term" value="C:mitochondrial small ribosomal subunit"/>
    <property type="evidence" value="ECO:0007669"/>
    <property type="project" value="TreeGrafter"/>
</dbReference>
<organism evidence="2 3">
    <name type="scientific">Dinothrombium tinctorium</name>
    <dbReference type="NCBI Taxonomy" id="1965070"/>
    <lineage>
        <taxon>Eukaryota</taxon>
        <taxon>Metazoa</taxon>
        <taxon>Ecdysozoa</taxon>
        <taxon>Arthropoda</taxon>
        <taxon>Chelicerata</taxon>
        <taxon>Arachnida</taxon>
        <taxon>Acari</taxon>
        <taxon>Acariformes</taxon>
        <taxon>Trombidiformes</taxon>
        <taxon>Prostigmata</taxon>
        <taxon>Anystina</taxon>
        <taxon>Parasitengona</taxon>
        <taxon>Trombidioidea</taxon>
        <taxon>Trombidiidae</taxon>
        <taxon>Dinothrombium</taxon>
    </lineage>
</organism>
<dbReference type="InterPro" id="IPR019349">
    <property type="entry name" value="Ribosomal_mS35_mit"/>
</dbReference>
<dbReference type="STRING" id="1965070.A0A443R2R8"/>
<dbReference type="GO" id="GO:0003735">
    <property type="term" value="F:structural constituent of ribosome"/>
    <property type="evidence" value="ECO:0007669"/>
    <property type="project" value="InterPro"/>
</dbReference>
<feature type="domain" description="Small ribosomal subunit protein mS35 mitochondrial conserved" evidence="1">
    <location>
        <begin position="180"/>
        <end position="249"/>
    </location>
</feature>
<dbReference type="PANTHER" id="PTHR13490">
    <property type="entry name" value="MITOCHONDRIAL 28S RIBOSOMAL PROTEIN S28"/>
    <property type="match status" value="1"/>
</dbReference>
<dbReference type="OrthoDB" id="283424at2759"/>
<dbReference type="InterPro" id="IPR039848">
    <property type="entry name" value="Ribosomal_mS35_mt"/>
</dbReference>
<dbReference type="PANTHER" id="PTHR13490:SF0">
    <property type="entry name" value="SMALL RIBOSOMAL SUBUNIT PROTEIN MS35"/>
    <property type="match status" value="1"/>
</dbReference>
<gene>
    <name evidence="2" type="ORF">B4U79_04950</name>
</gene>
<proteinExistence type="predicted"/>
<dbReference type="Pfam" id="PF10213">
    <property type="entry name" value="MRP-S28"/>
    <property type="match status" value="1"/>
</dbReference>
<evidence type="ECO:0000313" key="3">
    <source>
        <dbReference type="Proteomes" id="UP000285301"/>
    </source>
</evidence>
<accession>A0A443R2R8</accession>
<keyword evidence="2" id="KW-0687">Ribonucleoprotein</keyword>
<evidence type="ECO:0000313" key="2">
    <source>
        <dbReference type="EMBL" id="RWS09556.1"/>
    </source>
</evidence>
<comment type="caution">
    <text evidence="2">The sequence shown here is derived from an EMBL/GenBank/DDBJ whole genome shotgun (WGS) entry which is preliminary data.</text>
</comment>
<reference evidence="2 3" key="1">
    <citation type="journal article" date="2018" name="Gigascience">
        <title>Genomes of trombidid mites reveal novel predicted allergens and laterally-transferred genes associated with secondary metabolism.</title>
        <authorList>
            <person name="Dong X."/>
            <person name="Chaisiri K."/>
            <person name="Xia D."/>
            <person name="Armstrong S.D."/>
            <person name="Fang Y."/>
            <person name="Donnelly M.J."/>
            <person name="Kadowaki T."/>
            <person name="McGarry J.W."/>
            <person name="Darby A.C."/>
            <person name="Makepeace B.L."/>
        </authorList>
    </citation>
    <scope>NUCLEOTIDE SEQUENCE [LARGE SCALE GENOMIC DNA]</scope>
    <source>
        <strain evidence="2">UoL-WK</strain>
    </source>
</reference>
<dbReference type="Proteomes" id="UP000285301">
    <property type="component" value="Unassembled WGS sequence"/>
</dbReference>
<name>A0A443R2R8_9ACAR</name>
<dbReference type="GO" id="GO:0032543">
    <property type="term" value="P:mitochondrial translation"/>
    <property type="evidence" value="ECO:0007669"/>
    <property type="project" value="InterPro"/>
</dbReference>
<dbReference type="AlphaFoldDB" id="A0A443R2R8"/>
<keyword evidence="2" id="KW-0689">Ribosomal protein</keyword>
<dbReference type="EMBL" id="NCKU01002455">
    <property type="protein sequence ID" value="RWS09556.1"/>
    <property type="molecule type" value="Genomic_DNA"/>
</dbReference>
<keyword evidence="3" id="KW-1185">Reference proteome</keyword>
<sequence length="335" mass="39570">MRPKNLFLCLRFQTISSRLFFEKRFYGIQKSSADEEEFDKLNIMPRMFVKGDREPLAKREALRPQLTPRYNRMPVDQDWNSVWPTAKMFNPSAVPLPVHMGKLKTVSGPKPPPGKFANPELMKVPNFLHLAPPAIKKHCDAIRKFCTPWPQALTDEMCDKYFPLEVITSDYCHASPTIREPKARIITIRIKLSSLDLDYHAKDKLKRILQHRYDPKTDLITIVADKCPLKSQNIDYAKYLLTACFFEAWKTESWESEKEQSDWETFFWEKSPSKASLINYFKKTFQNFNEENFLEKDTVKDYSKSVKNLFDKEENDELLEDYRKNVEKLLFDERL</sequence>
<evidence type="ECO:0000259" key="1">
    <source>
        <dbReference type="Pfam" id="PF10213"/>
    </source>
</evidence>
<protein>
    <submittedName>
        <fullName evidence="2">28S ribosomal protein S35-like protein</fullName>
    </submittedName>
</protein>